<evidence type="ECO:0000313" key="1">
    <source>
        <dbReference type="EMBL" id="EAT88262.1"/>
    </source>
</evidence>
<accession>Q0UUR2</accession>
<name>Q0UUR2_PHANO</name>
<gene>
    <name evidence="1" type="ORF">SNOG_04502</name>
</gene>
<proteinExistence type="predicted"/>
<organism evidence="1 2">
    <name type="scientific">Phaeosphaeria nodorum (strain SN15 / ATCC MYA-4574 / FGSC 10173)</name>
    <name type="common">Glume blotch fungus</name>
    <name type="synonym">Parastagonospora nodorum</name>
    <dbReference type="NCBI Taxonomy" id="321614"/>
    <lineage>
        <taxon>Eukaryota</taxon>
        <taxon>Fungi</taxon>
        <taxon>Dikarya</taxon>
        <taxon>Ascomycota</taxon>
        <taxon>Pezizomycotina</taxon>
        <taxon>Dothideomycetes</taxon>
        <taxon>Pleosporomycetidae</taxon>
        <taxon>Pleosporales</taxon>
        <taxon>Pleosporineae</taxon>
        <taxon>Phaeosphaeriaceae</taxon>
        <taxon>Parastagonospora</taxon>
    </lineage>
</organism>
<dbReference type="GeneID" id="5971787"/>
<dbReference type="KEGG" id="pno:SNOG_04502"/>
<dbReference type="VEuPathDB" id="FungiDB:JI435_435720"/>
<dbReference type="AlphaFoldDB" id="Q0UUR2"/>
<evidence type="ECO:0000313" key="2">
    <source>
        <dbReference type="Proteomes" id="UP000001055"/>
    </source>
</evidence>
<dbReference type="InParanoid" id="Q0UUR2"/>
<dbReference type="EMBL" id="CH445330">
    <property type="protein sequence ID" value="EAT88262.1"/>
    <property type="molecule type" value="Genomic_DNA"/>
</dbReference>
<dbReference type="Proteomes" id="UP000001055">
    <property type="component" value="Unassembled WGS sequence"/>
</dbReference>
<sequence length="91" mass="10652">MSPAAERDREALGDRVSLIELVKKVPNLKQVVVVWDERNGPSQDRVRESAIFLEKFKKTLVKLGRASLRIDIEFKSEGMIDAFYIRWHLRR</sequence>
<protein>
    <submittedName>
        <fullName evidence="1">Uncharacterized protein</fullName>
    </submittedName>
</protein>
<dbReference type="RefSeq" id="XP_001794919.1">
    <property type="nucleotide sequence ID" value="XM_001794867.1"/>
</dbReference>
<reference evidence="2" key="1">
    <citation type="journal article" date="2007" name="Plant Cell">
        <title>Dothideomycete-plant interactions illuminated by genome sequencing and EST analysis of the wheat pathogen Stagonospora nodorum.</title>
        <authorList>
            <person name="Hane J.K."/>
            <person name="Lowe R.G."/>
            <person name="Solomon P.S."/>
            <person name="Tan K.C."/>
            <person name="Schoch C.L."/>
            <person name="Spatafora J.W."/>
            <person name="Crous P.W."/>
            <person name="Kodira C."/>
            <person name="Birren B.W."/>
            <person name="Galagan J.E."/>
            <person name="Torriani S.F."/>
            <person name="McDonald B.A."/>
            <person name="Oliver R.P."/>
        </authorList>
    </citation>
    <scope>NUCLEOTIDE SEQUENCE [LARGE SCALE GENOMIC DNA]</scope>
    <source>
        <strain evidence="2">SN15 / ATCC MYA-4574 / FGSC 10173</strain>
    </source>
</reference>